<comment type="cofactor">
    <cofactor evidence="14">
        <name>Mg(2+)</name>
        <dbReference type="ChEBI" id="CHEBI:18420"/>
    </cofactor>
</comment>
<dbReference type="NCBIfam" id="TIGR00574">
    <property type="entry name" value="dnl1"/>
    <property type="match status" value="1"/>
</dbReference>
<dbReference type="SUPFAM" id="SSF117018">
    <property type="entry name" value="ATP-dependent DNA ligase DNA-binding domain"/>
    <property type="match status" value="1"/>
</dbReference>
<dbReference type="InterPro" id="IPR016059">
    <property type="entry name" value="DNA_ligase_ATP-dep_CS"/>
</dbReference>
<feature type="binding site" evidence="14">
    <location>
        <position position="208"/>
    </location>
    <ligand>
        <name>ATP</name>
        <dbReference type="ChEBI" id="CHEBI:30616"/>
    </ligand>
</feature>
<dbReference type="PROSITE" id="PS00697">
    <property type="entry name" value="DNA_LIGASE_A1"/>
    <property type="match status" value="1"/>
</dbReference>
<comment type="catalytic activity">
    <reaction evidence="12 14 15">
        <text>ATP + (deoxyribonucleotide)n-3'-hydroxyl + 5'-phospho-(deoxyribonucleotide)m = (deoxyribonucleotide)n+m + AMP + diphosphate.</text>
        <dbReference type="EC" id="6.5.1.1"/>
    </reaction>
</comment>
<dbReference type="InterPro" id="IPR022865">
    <property type="entry name" value="DNA_ligae_ATP-dep_bac/arc"/>
</dbReference>
<dbReference type="EMBL" id="JAAAHS010000215">
    <property type="protein sequence ID" value="NBE54398.1"/>
    <property type="molecule type" value="Genomic_DNA"/>
</dbReference>
<dbReference type="FunFam" id="2.40.50.140:FF:000163">
    <property type="entry name" value="Probable DNA ligase"/>
    <property type="match status" value="1"/>
</dbReference>
<keyword evidence="3 14" id="KW-0235">DNA replication</keyword>
<dbReference type="Pfam" id="PF01068">
    <property type="entry name" value="DNA_ligase_A_M"/>
    <property type="match status" value="1"/>
</dbReference>
<dbReference type="InterPro" id="IPR012310">
    <property type="entry name" value="DNA_ligase_ATP-dep_cent"/>
</dbReference>
<proteinExistence type="inferred from homology"/>
<feature type="binding site" evidence="14">
    <location>
        <position position="230"/>
    </location>
    <ligand>
        <name>ATP</name>
        <dbReference type="ChEBI" id="CHEBI:30616"/>
    </ligand>
</feature>
<dbReference type="Pfam" id="PF04679">
    <property type="entry name" value="DNA_ligase_A_C"/>
    <property type="match status" value="1"/>
</dbReference>
<dbReference type="OrthoDB" id="3733803at2"/>
<evidence type="ECO:0000256" key="16">
    <source>
        <dbReference type="RuleBase" id="RU004196"/>
    </source>
</evidence>
<feature type="binding site" evidence="14">
    <location>
        <position position="383"/>
    </location>
    <ligand>
        <name>ATP</name>
        <dbReference type="ChEBI" id="CHEBI:30616"/>
    </ligand>
</feature>
<keyword evidence="10 14" id="KW-0234">DNA repair</keyword>
<evidence type="ECO:0000256" key="3">
    <source>
        <dbReference type="ARBA" id="ARBA00022705"/>
    </source>
</evidence>
<dbReference type="GO" id="GO:0003677">
    <property type="term" value="F:DNA binding"/>
    <property type="evidence" value="ECO:0007669"/>
    <property type="project" value="InterPro"/>
</dbReference>
<keyword evidence="11 14" id="KW-0131">Cell cycle</keyword>
<feature type="domain" description="ATP-dependent DNA ligase family profile" evidence="18">
    <location>
        <begin position="287"/>
        <end position="417"/>
    </location>
</feature>
<evidence type="ECO:0000256" key="14">
    <source>
        <dbReference type="HAMAP-Rule" id="MF_00407"/>
    </source>
</evidence>
<dbReference type="GO" id="GO:0046872">
    <property type="term" value="F:metal ion binding"/>
    <property type="evidence" value="ECO:0007669"/>
    <property type="project" value="UniProtKB-KW"/>
</dbReference>
<dbReference type="HAMAP" id="MF_00407">
    <property type="entry name" value="DNA_ligase"/>
    <property type="match status" value="1"/>
</dbReference>
<dbReference type="InterPro" id="IPR012309">
    <property type="entry name" value="DNA_ligase_ATP-dep_C"/>
</dbReference>
<dbReference type="InterPro" id="IPR036599">
    <property type="entry name" value="DNA_ligase_N_sf"/>
</dbReference>
<evidence type="ECO:0000256" key="5">
    <source>
        <dbReference type="ARBA" id="ARBA00022741"/>
    </source>
</evidence>
<feature type="region of interest" description="Disordered" evidence="17">
    <location>
        <begin position="520"/>
        <end position="543"/>
    </location>
</feature>
<dbReference type="GO" id="GO:0005524">
    <property type="term" value="F:ATP binding"/>
    <property type="evidence" value="ECO:0007669"/>
    <property type="project" value="UniProtKB-UniRule"/>
</dbReference>
<sequence>MLLADLARTSRELAATSARSKKRDLLAALFATMTATEAPLVVSYLSGRLPQRRIGIGWTAFREPPPPAVAPTLGVRDVHETFDLIAAVAGKGAQGERKRLLHGLLAAATEDEQRFLAGLLGGELRQGALDAAATEALAVAVGVEPEAVRRAVMLAGRLDVVAEALVADGAAALDTFRLDVGRPVLPMLAKTARDVDEALDTLGPCAVEEKLDGIRVQVHRDGETVRVFTRTLDEITTRLPEVIAAARELGAARAVLDGEVIALDAAGRPRPFQDIAGRVGSRLDVPGAQESLPLFPVFFDLLSVDGRELLDLPARDRHTELARITPEARRVRRFVVPDTADPELRAGAREFAARTLARGHEGVVVKGLDAPYSAGRRGASWVKVKPVHTLDLVVLAAEWGHGRRTGKLSNLHLGARRADGSFAMLGKTFKGLTDALLDWQTARLPELAVPVEGADDADDTEWVVRVRPELVVEVAFDGVQRSSRYPEGVTLRFARVVRYREDKAAATADTVETVLGLLPGRAEAAEGPEGAGGAEGTEGADDA</sequence>
<dbReference type="InterPro" id="IPR012308">
    <property type="entry name" value="DNA_ligase_ATP-dep_N"/>
</dbReference>
<keyword evidence="4 14" id="KW-0479">Metal-binding</keyword>
<evidence type="ECO:0000256" key="10">
    <source>
        <dbReference type="ARBA" id="ARBA00023204"/>
    </source>
</evidence>
<dbReference type="CDD" id="cd07901">
    <property type="entry name" value="Adenylation_DNA_ligase_Arch_LigB"/>
    <property type="match status" value="1"/>
</dbReference>
<organism evidence="19 20">
    <name type="scientific">Streptomyces boluensis</name>
    <dbReference type="NCBI Taxonomy" id="1775135"/>
    <lineage>
        <taxon>Bacteria</taxon>
        <taxon>Bacillati</taxon>
        <taxon>Actinomycetota</taxon>
        <taxon>Actinomycetes</taxon>
        <taxon>Kitasatosporales</taxon>
        <taxon>Streptomycetaceae</taxon>
        <taxon>Streptomyces</taxon>
    </lineage>
</organism>
<evidence type="ECO:0000256" key="4">
    <source>
        <dbReference type="ARBA" id="ARBA00022723"/>
    </source>
</evidence>
<evidence type="ECO:0000256" key="15">
    <source>
        <dbReference type="RuleBase" id="RU000617"/>
    </source>
</evidence>
<dbReference type="GO" id="GO:0071897">
    <property type="term" value="P:DNA biosynthetic process"/>
    <property type="evidence" value="ECO:0007669"/>
    <property type="project" value="InterPro"/>
</dbReference>
<dbReference type="AlphaFoldDB" id="A0A964XP97"/>
<keyword evidence="2 14" id="KW-0132">Cell division</keyword>
<dbReference type="InterPro" id="IPR000977">
    <property type="entry name" value="DNA_ligase_ATP-dep"/>
</dbReference>
<evidence type="ECO:0000256" key="7">
    <source>
        <dbReference type="ARBA" id="ARBA00022840"/>
    </source>
</evidence>
<evidence type="ECO:0000256" key="17">
    <source>
        <dbReference type="SAM" id="MobiDB-lite"/>
    </source>
</evidence>
<evidence type="ECO:0000313" key="20">
    <source>
        <dbReference type="Proteomes" id="UP000598297"/>
    </source>
</evidence>
<keyword evidence="6 14" id="KW-0227">DNA damage</keyword>
<dbReference type="RefSeq" id="WP_161701159.1">
    <property type="nucleotide sequence ID" value="NZ_JAAAHS010000215.1"/>
</dbReference>
<evidence type="ECO:0000313" key="19">
    <source>
        <dbReference type="EMBL" id="NBE54398.1"/>
    </source>
</evidence>
<dbReference type="Gene3D" id="2.40.50.140">
    <property type="entry name" value="Nucleic acid-binding proteins"/>
    <property type="match status" value="1"/>
</dbReference>
<dbReference type="GO" id="GO:0006260">
    <property type="term" value="P:DNA replication"/>
    <property type="evidence" value="ECO:0007669"/>
    <property type="project" value="UniProtKB-UniRule"/>
</dbReference>
<feature type="binding site" evidence="14">
    <location>
        <position position="377"/>
    </location>
    <ligand>
        <name>ATP</name>
        <dbReference type="ChEBI" id="CHEBI:30616"/>
    </ligand>
</feature>
<comment type="function">
    <text evidence="13 14">DNA ligase that seals nicks in double-stranded DNA during DNA replication, DNA recombination and DNA repair.</text>
</comment>
<evidence type="ECO:0000259" key="18">
    <source>
        <dbReference type="PROSITE" id="PS50160"/>
    </source>
</evidence>
<reference evidence="19" key="1">
    <citation type="submission" date="2020-01" db="EMBL/GenBank/DDBJ databases">
        <title>Whole-genome analyses of novel actinobacteria.</title>
        <authorList>
            <person name="Sahin N."/>
        </authorList>
    </citation>
    <scope>NUCLEOTIDE SEQUENCE</scope>
    <source>
        <strain evidence="19">YC537</strain>
    </source>
</reference>
<keyword evidence="20" id="KW-1185">Reference proteome</keyword>
<dbReference type="SUPFAM" id="SSF50249">
    <property type="entry name" value="Nucleic acid-binding proteins"/>
    <property type="match status" value="1"/>
</dbReference>
<dbReference type="Gene3D" id="3.30.470.30">
    <property type="entry name" value="DNA ligase/mRNA capping enzyme"/>
    <property type="match status" value="1"/>
</dbReference>
<evidence type="ECO:0000256" key="11">
    <source>
        <dbReference type="ARBA" id="ARBA00023306"/>
    </source>
</evidence>
<keyword evidence="5 14" id="KW-0547">Nucleotide-binding</keyword>
<dbReference type="NCBIfam" id="NF002868">
    <property type="entry name" value="PRK03180.1"/>
    <property type="match status" value="1"/>
</dbReference>
<keyword evidence="9 14" id="KW-0233">DNA recombination</keyword>
<evidence type="ECO:0000256" key="12">
    <source>
        <dbReference type="ARBA" id="ARBA00034003"/>
    </source>
</evidence>
<dbReference type="SUPFAM" id="SSF56091">
    <property type="entry name" value="DNA ligase/mRNA capping enzyme, catalytic domain"/>
    <property type="match status" value="1"/>
</dbReference>
<dbReference type="GO" id="GO:0006310">
    <property type="term" value="P:DNA recombination"/>
    <property type="evidence" value="ECO:0007669"/>
    <property type="project" value="UniProtKB-UniRule"/>
</dbReference>
<comment type="caution">
    <text evidence="19">The sequence shown here is derived from an EMBL/GenBank/DDBJ whole genome shotgun (WGS) entry which is preliminary data.</text>
</comment>
<dbReference type="GO" id="GO:0051301">
    <property type="term" value="P:cell division"/>
    <property type="evidence" value="ECO:0007669"/>
    <property type="project" value="UniProtKB-KW"/>
</dbReference>
<feature type="binding site" evidence="14">
    <location>
        <position position="299"/>
    </location>
    <ligand>
        <name>ATP</name>
        <dbReference type="ChEBI" id="CHEBI:30616"/>
    </ligand>
</feature>
<dbReference type="GO" id="GO:0006281">
    <property type="term" value="P:DNA repair"/>
    <property type="evidence" value="ECO:0007669"/>
    <property type="project" value="UniProtKB-UniRule"/>
</dbReference>
<feature type="binding site" evidence="14">
    <location>
        <position position="215"/>
    </location>
    <ligand>
        <name>ATP</name>
        <dbReference type="ChEBI" id="CHEBI:30616"/>
    </ligand>
</feature>
<evidence type="ECO:0000256" key="13">
    <source>
        <dbReference type="ARBA" id="ARBA00054532"/>
    </source>
</evidence>
<dbReference type="Pfam" id="PF04675">
    <property type="entry name" value="DNA_ligase_A_N"/>
    <property type="match status" value="1"/>
</dbReference>
<evidence type="ECO:0000256" key="1">
    <source>
        <dbReference type="ARBA" id="ARBA00022598"/>
    </source>
</evidence>
<accession>A0A964XP97</accession>
<name>A0A964XP97_9ACTN</name>
<dbReference type="GO" id="GO:0003910">
    <property type="term" value="F:DNA ligase (ATP) activity"/>
    <property type="evidence" value="ECO:0007669"/>
    <property type="project" value="UniProtKB-UniRule"/>
</dbReference>
<comment type="similarity">
    <text evidence="14 16">Belongs to the ATP-dependent DNA ligase family.</text>
</comment>
<keyword evidence="7 14" id="KW-0067">ATP-binding</keyword>
<evidence type="ECO:0000256" key="2">
    <source>
        <dbReference type="ARBA" id="ARBA00022618"/>
    </source>
</evidence>
<feature type="active site" description="N6-AMP-lysine intermediate" evidence="14">
    <location>
        <position position="210"/>
    </location>
</feature>
<feature type="binding site" evidence="14">
    <location>
        <position position="259"/>
    </location>
    <ligand>
        <name>ATP</name>
        <dbReference type="ChEBI" id="CHEBI:30616"/>
    </ligand>
</feature>
<dbReference type="Gene3D" id="1.10.3260.10">
    <property type="entry name" value="DNA ligase, ATP-dependent, N-terminal domain"/>
    <property type="match status" value="1"/>
</dbReference>
<dbReference type="PANTHER" id="PTHR45674:SF13">
    <property type="entry name" value="DNA LIGASE-RELATED"/>
    <property type="match status" value="1"/>
</dbReference>
<evidence type="ECO:0000256" key="9">
    <source>
        <dbReference type="ARBA" id="ARBA00023172"/>
    </source>
</evidence>
<dbReference type="Proteomes" id="UP000598297">
    <property type="component" value="Unassembled WGS sequence"/>
</dbReference>
<evidence type="ECO:0000256" key="6">
    <source>
        <dbReference type="ARBA" id="ARBA00022763"/>
    </source>
</evidence>
<dbReference type="PANTHER" id="PTHR45674">
    <property type="entry name" value="DNA LIGASE 1/3 FAMILY MEMBER"/>
    <property type="match status" value="1"/>
</dbReference>
<keyword evidence="1 14" id="KW-0436">Ligase</keyword>
<dbReference type="InterPro" id="IPR050191">
    <property type="entry name" value="ATP-dep_DNA_ligase"/>
</dbReference>
<evidence type="ECO:0000256" key="8">
    <source>
        <dbReference type="ARBA" id="ARBA00022842"/>
    </source>
</evidence>
<gene>
    <name evidence="14" type="primary">lig</name>
    <name evidence="19" type="ORF">GUY60_23870</name>
</gene>
<protein>
    <recommendedName>
        <fullName evidence="14">Probable DNA ligase</fullName>
        <ecNumber evidence="14">6.5.1.1</ecNumber>
    </recommendedName>
    <alternativeName>
        <fullName evidence="14">Polydeoxyribonucleotide synthase [ATP]</fullName>
    </alternativeName>
</protein>
<dbReference type="PROSITE" id="PS50160">
    <property type="entry name" value="DNA_LIGASE_A3"/>
    <property type="match status" value="1"/>
</dbReference>
<dbReference type="InterPro" id="IPR012340">
    <property type="entry name" value="NA-bd_OB-fold"/>
</dbReference>
<dbReference type="EC" id="6.5.1.1" evidence="14"/>
<keyword evidence="8 14" id="KW-0460">Magnesium</keyword>